<dbReference type="PANTHER" id="PTHR11587:SF2">
    <property type="entry name" value="ARGININOSUCCINATE SYNTHASE"/>
    <property type="match status" value="1"/>
</dbReference>
<dbReference type="GO" id="GO:0005524">
    <property type="term" value="F:ATP binding"/>
    <property type="evidence" value="ECO:0007669"/>
    <property type="project" value="UniProtKB-KW"/>
</dbReference>
<accession>T1AKX3</accession>
<evidence type="ECO:0000256" key="2">
    <source>
        <dbReference type="ARBA" id="ARBA00022741"/>
    </source>
</evidence>
<comment type="caution">
    <text evidence="5">The sequence shown here is derived from an EMBL/GenBank/DDBJ whole genome shotgun (WGS) entry which is preliminary data.</text>
</comment>
<dbReference type="GO" id="GO:0000050">
    <property type="term" value="P:urea cycle"/>
    <property type="evidence" value="ECO:0007669"/>
    <property type="project" value="TreeGrafter"/>
</dbReference>
<sequence>MSDKVVLAYSGGLDTSVAIPWLKERGLDVVAVTVDVGQPGDLQAHRQKALRIGASDALVVDARAEY</sequence>
<evidence type="ECO:0000256" key="1">
    <source>
        <dbReference type="ARBA" id="ARBA00022598"/>
    </source>
</evidence>
<dbReference type="SUPFAM" id="SSF52402">
    <property type="entry name" value="Adenine nucleotide alpha hydrolases-like"/>
    <property type="match status" value="1"/>
</dbReference>
<dbReference type="Gene3D" id="3.40.50.620">
    <property type="entry name" value="HUPs"/>
    <property type="match status" value="1"/>
</dbReference>
<feature type="domain" description="Arginosuccinate synthase-like N-terminal" evidence="4">
    <location>
        <begin position="4"/>
        <end position="66"/>
    </location>
</feature>
<dbReference type="AlphaFoldDB" id="T1AKX3"/>
<proteinExistence type="predicted"/>
<protein>
    <submittedName>
        <fullName evidence="5">Argininosuccinate synthase</fullName>
        <ecNumber evidence="5">6.3.4.5</ecNumber>
    </submittedName>
</protein>
<dbReference type="GO" id="GO:0000053">
    <property type="term" value="P:argininosuccinate metabolic process"/>
    <property type="evidence" value="ECO:0007669"/>
    <property type="project" value="TreeGrafter"/>
</dbReference>
<dbReference type="GO" id="GO:0005737">
    <property type="term" value="C:cytoplasm"/>
    <property type="evidence" value="ECO:0007669"/>
    <property type="project" value="TreeGrafter"/>
</dbReference>
<dbReference type="EC" id="6.3.4.5" evidence="5"/>
<keyword evidence="1 5" id="KW-0436">Ligase</keyword>
<organism evidence="5">
    <name type="scientific">mine drainage metagenome</name>
    <dbReference type="NCBI Taxonomy" id="410659"/>
    <lineage>
        <taxon>unclassified sequences</taxon>
        <taxon>metagenomes</taxon>
        <taxon>ecological metagenomes</taxon>
    </lineage>
</organism>
<dbReference type="InterPro" id="IPR014729">
    <property type="entry name" value="Rossmann-like_a/b/a_fold"/>
</dbReference>
<feature type="non-terminal residue" evidence="5">
    <location>
        <position position="66"/>
    </location>
</feature>
<evidence type="ECO:0000256" key="3">
    <source>
        <dbReference type="ARBA" id="ARBA00022840"/>
    </source>
</evidence>
<reference evidence="5" key="2">
    <citation type="journal article" date="2014" name="ISME J.">
        <title>Microbial stratification in low pH oxic and suboxic macroscopic growths along an acid mine drainage.</title>
        <authorList>
            <person name="Mendez-Garcia C."/>
            <person name="Mesa V."/>
            <person name="Sprenger R.R."/>
            <person name="Richter M."/>
            <person name="Diez M.S."/>
            <person name="Solano J."/>
            <person name="Bargiela R."/>
            <person name="Golyshina O.V."/>
            <person name="Manteca A."/>
            <person name="Ramos J.L."/>
            <person name="Gallego J.R."/>
            <person name="Llorente I."/>
            <person name="Martins Dos Santos V.A."/>
            <person name="Jensen O.N."/>
            <person name="Pelaez A.I."/>
            <person name="Sanchez J."/>
            <person name="Ferrer M."/>
        </authorList>
    </citation>
    <scope>NUCLEOTIDE SEQUENCE</scope>
</reference>
<dbReference type="InterPro" id="IPR001518">
    <property type="entry name" value="Arginosuc_synth"/>
</dbReference>
<reference evidence="5" key="1">
    <citation type="submission" date="2013-08" db="EMBL/GenBank/DDBJ databases">
        <authorList>
            <person name="Mendez C."/>
            <person name="Richter M."/>
            <person name="Ferrer M."/>
            <person name="Sanchez J."/>
        </authorList>
    </citation>
    <scope>NUCLEOTIDE SEQUENCE</scope>
</reference>
<dbReference type="InterPro" id="IPR048267">
    <property type="entry name" value="Arginosuc_syn_N"/>
</dbReference>
<name>T1AKX3_9ZZZZ</name>
<dbReference type="PANTHER" id="PTHR11587">
    <property type="entry name" value="ARGININOSUCCINATE SYNTHASE"/>
    <property type="match status" value="1"/>
</dbReference>
<keyword evidence="2" id="KW-0547">Nucleotide-binding</keyword>
<gene>
    <name evidence="5" type="ORF">B1B_14558</name>
</gene>
<dbReference type="PROSITE" id="PS00564">
    <property type="entry name" value="ARGININOSUCCIN_SYN_1"/>
    <property type="match status" value="1"/>
</dbReference>
<dbReference type="InterPro" id="IPR018223">
    <property type="entry name" value="Arginosuc_synth_CS"/>
</dbReference>
<evidence type="ECO:0000259" key="4">
    <source>
        <dbReference type="Pfam" id="PF00764"/>
    </source>
</evidence>
<dbReference type="GO" id="GO:0006526">
    <property type="term" value="P:L-arginine biosynthetic process"/>
    <property type="evidence" value="ECO:0007669"/>
    <property type="project" value="InterPro"/>
</dbReference>
<dbReference type="EMBL" id="AUZY01009652">
    <property type="protein sequence ID" value="EQD41419.1"/>
    <property type="molecule type" value="Genomic_DNA"/>
</dbReference>
<dbReference type="Pfam" id="PF00764">
    <property type="entry name" value="Arginosuc_synth"/>
    <property type="match status" value="1"/>
</dbReference>
<evidence type="ECO:0000313" key="5">
    <source>
        <dbReference type="EMBL" id="EQD41419.1"/>
    </source>
</evidence>
<keyword evidence="3" id="KW-0067">ATP-binding</keyword>
<dbReference type="GO" id="GO:0004055">
    <property type="term" value="F:argininosuccinate synthase activity"/>
    <property type="evidence" value="ECO:0007669"/>
    <property type="project" value="UniProtKB-EC"/>
</dbReference>